<protein>
    <submittedName>
        <fullName evidence="5">Lipopolysaccharide/colanic/teichoic acid biosynthesis glycosyltransferase</fullName>
    </submittedName>
</protein>
<evidence type="ECO:0000256" key="2">
    <source>
        <dbReference type="ARBA" id="ARBA00023169"/>
    </source>
</evidence>
<dbReference type="RefSeq" id="WP_234937259.1">
    <property type="nucleotide sequence ID" value="NZ_JAGGJV010000003.1"/>
</dbReference>
<dbReference type="PANTHER" id="PTHR30576">
    <property type="entry name" value="COLANIC BIOSYNTHESIS UDP-GLUCOSE LIPID CARRIER TRANSFERASE"/>
    <property type="match status" value="1"/>
</dbReference>
<dbReference type="PANTHER" id="PTHR30576:SF0">
    <property type="entry name" value="UNDECAPRENYL-PHOSPHATE N-ACETYLGALACTOSAMINYL 1-PHOSPHATE TRANSFERASE-RELATED"/>
    <property type="match status" value="1"/>
</dbReference>
<comment type="similarity">
    <text evidence="1">Belongs to the bacterial sugar transferase family.</text>
</comment>
<keyword evidence="2" id="KW-0270">Exopolysaccharide synthesis</keyword>
<keyword evidence="6" id="KW-1185">Reference proteome</keyword>
<dbReference type="Proteomes" id="UP000823786">
    <property type="component" value="Unassembled WGS sequence"/>
</dbReference>
<evidence type="ECO:0000313" key="5">
    <source>
        <dbReference type="EMBL" id="MBP1858373.1"/>
    </source>
</evidence>
<accession>A0ABS4EKA6</accession>
<evidence type="ECO:0000256" key="3">
    <source>
        <dbReference type="SAM" id="Phobius"/>
    </source>
</evidence>
<reference evidence="5 6" key="1">
    <citation type="submission" date="2021-03" db="EMBL/GenBank/DDBJ databases">
        <title>Genomic Encyclopedia of Type Strains, Phase IV (KMG-IV): sequencing the most valuable type-strain genomes for metagenomic binning, comparative biology and taxonomic classification.</title>
        <authorList>
            <person name="Goeker M."/>
        </authorList>
    </citation>
    <scope>NUCLEOTIDE SEQUENCE [LARGE SCALE GENOMIC DNA]</scope>
    <source>
        <strain evidence="5 6">DSM 26427</strain>
    </source>
</reference>
<evidence type="ECO:0000259" key="4">
    <source>
        <dbReference type="Pfam" id="PF02397"/>
    </source>
</evidence>
<dbReference type="Pfam" id="PF02397">
    <property type="entry name" value="Bac_transf"/>
    <property type="match status" value="1"/>
</dbReference>
<keyword evidence="3" id="KW-0812">Transmembrane</keyword>
<gene>
    <name evidence="5" type="ORF">J2Z75_001881</name>
</gene>
<keyword evidence="3" id="KW-1133">Transmembrane helix</keyword>
<proteinExistence type="inferred from homology"/>
<feature type="transmembrane region" description="Helical" evidence="3">
    <location>
        <begin position="46"/>
        <end position="67"/>
    </location>
</feature>
<dbReference type="EMBL" id="JAGGJV010000003">
    <property type="protein sequence ID" value="MBP1858373.1"/>
    <property type="molecule type" value="Genomic_DNA"/>
</dbReference>
<evidence type="ECO:0000313" key="6">
    <source>
        <dbReference type="Proteomes" id="UP000823786"/>
    </source>
</evidence>
<name>A0ABS4EKA6_9HYPH</name>
<evidence type="ECO:0000256" key="1">
    <source>
        <dbReference type="ARBA" id="ARBA00006464"/>
    </source>
</evidence>
<keyword evidence="3" id="KW-0472">Membrane</keyword>
<comment type="caution">
    <text evidence="5">The sequence shown here is derived from an EMBL/GenBank/DDBJ whole genome shotgun (WGS) entry which is preliminary data.</text>
</comment>
<feature type="domain" description="Bacterial sugar transferase" evidence="4">
    <location>
        <begin position="41"/>
        <end position="227"/>
    </location>
</feature>
<organism evidence="5 6">
    <name type="scientific">Rhizobium herbae</name>
    <dbReference type="NCBI Taxonomy" id="508661"/>
    <lineage>
        <taxon>Bacteria</taxon>
        <taxon>Pseudomonadati</taxon>
        <taxon>Pseudomonadota</taxon>
        <taxon>Alphaproteobacteria</taxon>
        <taxon>Hyphomicrobiales</taxon>
        <taxon>Rhizobiaceae</taxon>
        <taxon>Rhizobium/Agrobacterium group</taxon>
        <taxon>Rhizobium</taxon>
    </lineage>
</organism>
<sequence>MLSRTISGGYTVQGKERRADESNFYINPASAPNLPVQLALKRAIDIVGSFFGLLVLSPVILFIALLIKLESKGPVFFRQLRTGLNEAPFEILKFRSMYTDLCDLSGVRQTVDNDPRITPLGRVLRKTNLDELPQLWNVLIGDMSLVGPRPHVPDMLAAGRSYSELVQGYEYRHLMRPGLTGLAQARGLRGPTGHRWMAIRRIVCDVEYVRNFSLFLDMKIMIRTVINELKGGTGL</sequence>
<dbReference type="InterPro" id="IPR003362">
    <property type="entry name" value="Bact_transf"/>
</dbReference>